<feature type="region of interest" description="Disordered" evidence="1">
    <location>
        <begin position="93"/>
        <end position="121"/>
    </location>
</feature>
<gene>
    <name evidence="2" type="ORF">D0Y65_045848</name>
</gene>
<feature type="compositionally biased region" description="Basic and acidic residues" evidence="1">
    <location>
        <begin position="107"/>
        <end position="121"/>
    </location>
</feature>
<dbReference type="AlphaFoldDB" id="A0A445G6V2"/>
<protein>
    <submittedName>
        <fullName evidence="2">Uncharacterized protein</fullName>
    </submittedName>
</protein>
<evidence type="ECO:0000313" key="3">
    <source>
        <dbReference type="Proteomes" id="UP000289340"/>
    </source>
</evidence>
<proteinExistence type="predicted"/>
<name>A0A445G6V2_GLYSO</name>
<organism evidence="2 3">
    <name type="scientific">Glycine soja</name>
    <name type="common">Wild soybean</name>
    <dbReference type="NCBI Taxonomy" id="3848"/>
    <lineage>
        <taxon>Eukaryota</taxon>
        <taxon>Viridiplantae</taxon>
        <taxon>Streptophyta</taxon>
        <taxon>Embryophyta</taxon>
        <taxon>Tracheophyta</taxon>
        <taxon>Spermatophyta</taxon>
        <taxon>Magnoliopsida</taxon>
        <taxon>eudicotyledons</taxon>
        <taxon>Gunneridae</taxon>
        <taxon>Pentapetalae</taxon>
        <taxon>rosids</taxon>
        <taxon>fabids</taxon>
        <taxon>Fabales</taxon>
        <taxon>Fabaceae</taxon>
        <taxon>Papilionoideae</taxon>
        <taxon>50 kb inversion clade</taxon>
        <taxon>NPAAA clade</taxon>
        <taxon>indigoferoid/millettioid clade</taxon>
        <taxon>Phaseoleae</taxon>
        <taxon>Glycine</taxon>
        <taxon>Glycine subgen. Soja</taxon>
    </lineage>
</organism>
<dbReference type="Proteomes" id="UP000289340">
    <property type="component" value="Chromosome 17"/>
</dbReference>
<evidence type="ECO:0000256" key="1">
    <source>
        <dbReference type="SAM" id="MobiDB-lite"/>
    </source>
</evidence>
<accession>A0A445G6V2</accession>
<comment type="caution">
    <text evidence="2">The sequence shown here is derived from an EMBL/GenBank/DDBJ whole genome shotgun (WGS) entry which is preliminary data.</text>
</comment>
<dbReference type="EMBL" id="QZWG01000017">
    <property type="protein sequence ID" value="RZB56917.1"/>
    <property type="molecule type" value="Genomic_DNA"/>
</dbReference>
<sequence>MENENCTFVAQPIQRKRKRYAIRDFPEGCGSYGKRVDPNNFRQLNDTILELGLQDLEDEELISAAEVVVACDSSNVSKFSSFSEGVLCDGSEFSSSDGNSIDGSDAGLKEKAETKESPRRELIRDFPPLCGPHAYADHVCRLQGIEDDDTDAEELGNDVQDESMCLKQEPWRNEKLQNSKKRITILTDYSQPTKDL</sequence>
<dbReference type="EMBL" id="QZWG01000017">
    <property type="protein sequence ID" value="RZB56916.1"/>
    <property type="molecule type" value="Genomic_DNA"/>
</dbReference>
<feature type="compositionally biased region" description="Low complexity" evidence="1">
    <location>
        <begin position="94"/>
        <end position="106"/>
    </location>
</feature>
<keyword evidence="3" id="KW-1185">Reference proteome</keyword>
<reference evidence="2 3" key="1">
    <citation type="submission" date="2018-09" db="EMBL/GenBank/DDBJ databases">
        <title>A high-quality reference genome of wild soybean provides a powerful tool to mine soybean genomes.</title>
        <authorList>
            <person name="Xie M."/>
            <person name="Chung C.Y.L."/>
            <person name="Li M.-W."/>
            <person name="Wong F.-L."/>
            <person name="Chan T.-F."/>
            <person name="Lam H.-M."/>
        </authorList>
    </citation>
    <scope>NUCLEOTIDE SEQUENCE [LARGE SCALE GENOMIC DNA]</scope>
    <source>
        <strain evidence="3">cv. W05</strain>
        <tissue evidence="2">Hypocotyl of etiolated seedlings</tissue>
    </source>
</reference>
<evidence type="ECO:0000313" key="2">
    <source>
        <dbReference type="EMBL" id="RZB56917.1"/>
    </source>
</evidence>
<dbReference type="EMBL" id="QZWG01000017">
    <property type="protein sequence ID" value="RZB56918.1"/>
    <property type="molecule type" value="Genomic_DNA"/>
</dbReference>